<dbReference type="GO" id="GO:0090141">
    <property type="term" value="P:positive regulation of mitochondrial fission"/>
    <property type="evidence" value="ECO:0007669"/>
    <property type="project" value="TreeGrafter"/>
</dbReference>
<dbReference type="GO" id="GO:0004722">
    <property type="term" value="F:protein serine/threonine phosphatase activity"/>
    <property type="evidence" value="ECO:0007669"/>
    <property type="project" value="UniProtKB-EC"/>
</dbReference>
<evidence type="ECO:0000313" key="14">
    <source>
        <dbReference type="Proteomes" id="UP001461498"/>
    </source>
</evidence>
<dbReference type="SUPFAM" id="SSF53254">
    <property type="entry name" value="Phosphoglycerate mutase-like"/>
    <property type="match status" value="1"/>
</dbReference>
<evidence type="ECO:0000256" key="12">
    <source>
        <dbReference type="ARBA" id="ARBA00048336"/>
    </source>
</evidence>
<evidence type="ECO:0000256" key="4">
    <source>
        <dbReference type="ARBA" id="ARBA00022787"/>
    </source>
</evidence>
<evidence type="ECO:0000256" key="9">
    <source>
        <dbReference type="ARBA" id="ARBA00040722"/>
    </source>
</evidence>
<evidence type="ECO:0000256" key="5">
    <source>
        <dbReference type="ARBA" id="ARBA00022801"/>
    </source>
</evidence>
<dbReference type="EC" id="3.1.3.16" evidence="3"/>
<comment type="caution">
    <text evidence="13">The sequence shown here is derived from an EMBL/GenBank/DDBJ whole genome shotgun (WGS) entry which is preliminary data.</text>
</comment>
<comment type="subcellular location">
    <subcellularLocation>
        <location evidence="1">Mitochondrion outer membrane</location>
    </subcellularLocation>
</comment>
<dbReference type="Gene3D" id="3.40.50.1240">
    <property type="entry name" value="Phosphoglycerate mutase-like"/>
    <property type="match status" value="1"/>
</dbReference>
<comment type="catalytic activity">
    <reaction evidence="11">
        <text>O-phospho-L-seryl-[protein] + H2O = L-seryl-[protein] + phosphate</text>
        <dbReference type="Rhea" id="RHEA:20629"/>
        <dbReference type="Rhea" id="RHEA-COMP:9863"/>
        <dbReference type="Rhea" id="RHEA-COMP:11604"/>
        <dbReference type="ChEBI" id="CHEBI:15377"/>
        <dbReference type="ChEBI" id="CHEBI:29999"/>
        <dbReference type="ChEBI" id="CHEBI:43474"/>
        <dbReference type="ChEBI" id="CHEBI:83421"/>
        <dbReference type="EC" id="3.1.3.16"/>
    </reaction>
</comment>
<evidence type="ECO:0000256" key="10">
    <source>
        <dbReference type="ARBA" id="ARBA00042520"/>
    </source>
</evidence>
<comment type="catalytic activity">
    <reaction evidence="12">
        <text>O-phospho-L-threonyl-[protein] + H2O = L-threonyl-[protein] + phosphate</text>
        <dbReference type="Rhea" id="RHEA:47004"/>
        <dbReference type="Rhea" id="RHEA-COMP:11060"/>
        <dbReference type="Rhea" id="RHEA-COMP:11605"/>
        <dbReference type="ChEBI" id="CHEBI:15377"/>
        <dbReference type="ChEBI" id="CHEBI:30013"/>
        <dbReference type="ChEBI" id="CHEBI:43474"/>
        <dbReference type="ChEBI" id="CHEBI:61977"/>
        <dbReference type="EC" id="3.1.3.16"/>
    </reaction>
</comment>
<keyword evidence="4" id="KW-0496">Mitochondrion</keyword>
<dbReference type="InterPro" id="IPR051021">
    <property type="entry name" value="Mito_Ser/Thr_phosphatase"/>
</dbReference>
<comment type="similarity">
    <text evidence="2">Belongs to the phosphoglycerate mutase family. BPG-dependent PGAM subfamily.</text>
</comment>
<keyword evidence="14" id="KW-1185">Reference proteome</keyword>
<protein>
    <recommendedName>
        <fullName evidence="8">Serine/threonine-protein phosphatase PGAM5, mitochondrial</fullName>
        <ecNumber evidence="3">3.1.3.16</ecNumber>
    </recommendedName>
    <alternativeName>
        <fullName evidence="10">Phosphoglycerate mutase family member 5 homolog</fullName>
    </alternativeName>
    <alternativeName>
        <fullName evidence="9">Serine/threonine-protein phosphatase Pgam5, mitochondrial</fullName>
    </alternativeName>
</protein>
<accession>A0AAW1CIR0</accession>
<keyword evidence="4" id="KW-0472">Membrane</keyword>
<evidence type="ECO:0000256" key="3">
    <source>
        <dbReference type="ARBA" id="ARBA00013081"/>
    </source>
</evidence>
<evidence type="ECO:0000256" key="2">
    <source>
        <dbReference type="ARBA" id="ARBA00006717"/>
    </source>
</evidence>
<evidence type="ECO:0000256" key="8">
    <source>
        <dbReference type="ARBA" id="ARBA00039765"/>
    </source>
</evidence>
<dbReference type="EMBL" id="JAPXFL010000012">
    <property type="protein sequence ID" value="KAK9498391.1"/>
    <property type="molecule type" value="Genomic_DNA"/>
</dbReference>
<organism evidence="13 14">
    <name type="scientific">Rhynocoris fuscipes</name>
    <dbReference type="NCBI Taxonomy" id="488301"/>
    <lineage>
        <taxon>Eukaryota</taxon>
        <taxon>Metazoa</taxon>
        <taxon>Ecdysozoa</taxon>
        <taxon>Arthropoda</taxon>
        <taxon>Hexapoda</taxon>
        <taxon>Insecta</taxon>
        <taxon>Pterygota</taxon>
        <taxon>Neoptera</taxon>
        <taxon>Paraneoptera</taxon>
        <taxon>Hemiptera</taxon>
        <taxon>Heteroptera</taxon>
        <taxon>Panheteroptera</taxon>
        <taxon>Cimicomorpha</taxon>
        <taxon>Reduviidae</taxon>
        <taxon>Harpactorinae</taxon>
        <taxon>Harpactorini</taxon>
        <taxon>Rhynocoris</taxon>
    </lineage>
</organism>
<sequence length="268" mass="30733">MFAFRRFAKFTAGLGTATSLVLYFNSDNLNKRLSCATVVDNFESAHDWLQQTNKWDSNWDKRDFIKDKDKANQPRHIRHIILIRHGQYNLNGEKDIDRCLTELGKTQAALTGKRLKELGLPYTNLIHSTMCRAVETANYIHEFIPDVPVKQSSLLEEGAPIPPDPPVGHFKSPHYFHQDGPRIEAAFRKFFHRADANQDQDTYDIIVCHANVIRYFVCRALQYPPEGWLRLSLRHCSITWLSILPSGRVLMKCYGDAGFMPPNALTTS</sequence>
<evidence type="ECO:0000256" key="1">
    <source>
        <dbReference type="ARBA" id="ARBA00004294"/>
    </source>
</evidence>
<evidence type="ECO:0000313" key="13">
    <source>
        <dbReference type="EMBL" id="KAK9498391.1"/>
    </source>
</evidence>
<reference evidence="13 14" key="1">
    <citation type="submission" date="2022-12" db="EMBL/GenBank/DDBJ databases">
        <title>Chromosome-level genome assembly of true bugs.</title>
        <authorList>
            <person name="Ma L."/>
            <person name="Li H."/>
        </authorList>
    </citation>
    <scope>NUCLEOTIDE SEQUENCE [LARGE SCALE GENOMIC DNA]</scope>
    <source>
        <strain evidence="13">Lab_2022b</strain>
    </source>
</reference>
<dbReference type="PANTHER" id="PTHR20935">
    <property type="entry name" value="PHOSPHOGLYCERATE MUTASE-RELATED"/>
    <property type="match status" value="1"/>
</dbReference>
<evidence type="ECO:0000256" key="11">
    <source>
        <dbReference type="ARBA" id="ARBA00047761"/>
    </source>
</evidence>
<dbReference type="PANTHER" id="PTHR20935:SF0">
    <property type="entry name" value="SERINE_THREONINE-PROTEIN PHOSPHATASE PGAM5, MITOCHONDRIAL"/>
    <property type="match status" value="1"/>
</dbReference>
<comment type="subunit">
    <text evidence="7">Interacts with Pk92B/ASK1.</text>
</comment>
<dbReference type="Pfam" id="PF00300">
    <property type="entry name" value="His_Phos_1"/>
    <property type="match status" value="2"/>
</dbReference>
<dbReference type="AlphaFoldDB" id="A0AAW1CIR0"/>
<proteinExistence type="inferred from homology"/>
<evidence type="ECO:0000256" key="7">
    <source>
        <dbReference type="ARBA" id="ARBA00038605"/>
    </source>
</evidence>
<dbReference type="GO" id="GO:0005741">
    <property type="term" value="C:mitochondrial outer membrane"/>
    <property type="evidence" value="ECO:0007669"/>
    <property type="project" value="UniProtKB-SubCell"/>
</dbReference>
<comment type="function">
    <text evidence="6">Displays phosphatase activity for serine/threonine residues, and dephosphorylates and activates Pk92B kinase. Has apparently no phosphoglycerate mutase activity.</text>
</comment>
<gene>
    <name evidence="13" type="ORF">O3M35_003035</name>
</gene>
<evidence type="ECO:0000256" key="6">
    <source>
        <dbReference type="ARBA" id="ARBA00037234"/>
    </source>
</evidence>
<dbReference type="CDD" id="cd07067">
    <property type="entry name" value="HP_PGM_like"/>
    <property type="match status" value="1"/>
</dbReference>
<dbReference type="InterPro" id="IPR013078">
    <property type="entry name" value="His_Pase_superF_clade-1"/>
</dbReference>
<name>A0AAW1CIR0_9HEMI</name>
<keyword evidence="4" id="KW-1000">Mitochondrion outer membrane</keyword>
<dbReference type="Proteomes" id="UP001461498">
    <property type="component" value="Unassembled WGS sequence"/>
</dbReference>
<dbReference type="SMART" id="SM00855">
    <property type="entry name" value="PGAM"/>
    <property type="match status" value="1"/>
</dbReference>
<keyword evidence="5" id="KW-0378">Hydrolase</keyword>
<dbReference type="InterPro" id="IPR029033">
    <property type="entry name" value="His_PPase_superfam"/>
</dbReference>